<dbReference type="CDD" id="cd01851">
    <property type="entry name" value="GBP"/>
    <property type="match status" value="1"/>
</dbReference>
<evidence type="ECO:0000256" key="5">
    <source>
        <dbReference type="SAM" id="Phobius"/>
    </source>
</evidence>
<dbReference type="InterPro" id="IPR030386">
    <property type="entry name" value="G_GB1_RHD3_dom"/>
</dbReference>
<dbReference type="PROSITE" id="PS51715">
    <property type="entry name" value="G_GB1_RHD3"/>
    <property type="match status" value="1"/>
</dbReference>
<dbReference type="SUPFAM" id="SSF48340">
    <property type="entry name" value="Interferon-induced guanylate-binding protein 1 (GBP1), C-terminal domain"/>
    <property type="match status" value="1"/>
</dbReference>
<feature type="signal peptide" evidence="6">
    <location>
        <begin position="1"/>
        <end position="32"/>
    </location>
</feature>
<dbReference type="GO" id="GO:0005525">
    <property type="term" value="F:GTP binding"/>
    <property type="evidence" value="ECO:0007669"/>
    <property type="project" value="UniProtKB-KW"/>
</dbReference>
<comment type="caution">
    <text evidence="8">The sequence shown here is derived from an EMBL/GenBank/DDBJ whole genome shotgun (WGS) entry which is preliminary data.</text>
</comment>
<sequence length="604" mass="67634">MAAASRCGRGLQPPFLLLLSCLGALWAEGAEGRPVAVVLPVVSTSRLRVDQEGLKILQNIEGPVAPVVVIGPYRSGKSFLLNQLLNVSCDSGFGVGHTRNTQTKGIWVWSSPVKVPTRDAIPLSVVYMDTEGFESAGKSDSYDDRIFALSAIMSSVLIYNLPETVRESDVEKLSFAIELASGLYNTQGSASNHLLVEPGSMIWLIQRDFLTGKTVQQMVDESLAQVDNPYHDKDIDQINRIRKSLSLVARNSTAFGLTQPHLNRTGLCSMGDAMLDEGYVRQKAQLLQLVRDLATPKIMQGSIMTGKRLAELIERVVEALNERDIPSVTSIVDSFNAELVHKCIQMYVANWADFDLPKDEDILGDIHATFLQSAMEYYDSHRFGSSDELREGGNVLRDGLAKQLEREYDTKRTANSLKSLEICESLERECEQTLERLQAMNLPSKKKFVGEFSRCEELTFDAGCKGPALAKQKARLQAAWKRELGRFEKDYNDRLYLGMVIVSLAGIVAFRFIFKVQAMEGVCWVLFVFLEGYPRLIESQAEMYSSGWWTAAVRVWEFLVYNLVTKSGCLMLACFGLFFLWRLGLRIRRRKGAPKRDSGRDLDV</sequence>
<dbReference type="SUPFAM" id="SSF52540">
    <property type="entry name" value="P-loop containing nucleoside triphosphate hydrolases"/>
    <property type="match status" value="1"/>
</dbReference>
<evidence type="ECO:0000259" key="7">
    <source>
        <dbReference type="PROSITE" id="PS51715"/>
    </source>
</evidence>
<proteinExistence type="inferred from homology"/>
<evidence type="ECO:0000256" key="3">
    <source>
        <dbReference type="ARBA" id="ARBA00023134"/>
    </source>
</evidence>
<dbReference type="Pfam" id="PF02841">
    <property type="entry name" value="GBP_C"/>
    <property type="match status" value="1"/>
</dbReference>
<feature type="transmembrane region" description="Helical" evidence="5">
    <location>
        <begin position="495"/>
        <end position="514"/>
    </location>
</feature>
<keyword evidence="5" id="KW-1133">Transmembrane helix</keyword>
<dbReference type="OrthoDB" id="7788754at2759"/>
<dbReference type="Pfam" id="PF02263">
    <property type="entry name" value="GBP"/>
    <property type="match status" value="1"/>
</dbReference>
<dbReference type="PROSITE" id="PS51257">
    <property type="entry name" value="PROKAR_LIPOPROTEIN"/>
    <property type="match status" value="1"/>
</dbReference>
<dbReference type="InterPro" id="IPR027417">
    <property type="entry name" value="P-loop_NTPase"/>
</dbReference>
<comment type="similarity">
    <text evidence="4">Belongs to the TRAFAC class dynamin-like GTPase superfamily. GB1/RHD3 GTPase family.</text>
</comment>
<keyword evidence="6" id="KW-0732">Signal</keyword>
<evidence type="ECO:0000256" key="6">
    <source>
        <dbReference type="SAM" id="SignalP"/>
    </source>
</evidence>
<accession>A0A8S1J5L0</accession>
<dbReference type="Proteomes" id="UP000708148">
    <property type="component" value="Unassembled WGS sequence"/>
</dbReference>
<keyword evidence="5" id="KW-0472">Membrane</keyword>
<evidence type="ECO:0000256" key="4">
    <source>
        <dbReference type="PROSITE-ProRule" id="PRU01052"/>
    </source>
</evidence>
<evidence type="ECO:0000313" key="9">
    <source>
        <dbReference type="Proteomes" id="UP000708148"/>
    </source>
</evidence>
<dbReference type="Gene3D" id="3.40.50.300">
    <property type="entry name" value="P-loop containing nucleotide triphosphate hydrolases"/>
    <property type="match status" value="1"/>
</dbReference>
<protein>
    <recommendedName>
        <fullName evidence="7">GB1/RHD3-type G domain-containing protein</fullName>
    </recommendedName>
</protein>
<reference evidence="8" key="1">
    <citation type="submission" date="2020-12" db="EMBL/GenBank/DDBJ databases">
        <authorList>
            <person name="Iha C."/>
        </authorList>
    </citation>
    <scope>NUCLEOTIDE SEQUENCE</scope>
</reference>
<evidence type="ECO:0000256" key="1">
    <source>
        <dbReference type="ARBA" id="ARBA00022741"/>
    </source>
</evidence>
<name>A0A8S1J5L0_9CHLO</name>
<keyword evidence="5" id="KW-0812">Transmembrane</keyword>
<evidence type="ECO:0000313" key="8">
    <source>
        <dbReference type="EMBL" id="CAD7701518.1"/>
    </source>
</evidence>
<keyword evidence="3" id="KW-0342">GTP-binding</keyword>
<dbReference type="EMBL" id="CAJHUC010001558">
    <property type="protein sequence ID" value="CAD7701518.1"/>
    <property type="molecule type" value="Genomic_DNA"/>
</dbReference>
<dbReference type="InterPro" id="IPR015894">
    <property type="entry name" value="Guanylate-bd_N"/>
</dbReference>
<dbReference type="InterPro" id="IPR036543">
    <property type="entry name" value="Guanylate-bd_C_sf"/>
</dbReference>
<evidence type="ECO:0000256" key="2">
    <source>
        <dbReference type="ARBA" id="ARBA00022801"/>
    </source>
</evidence>
<dbReference type="GO" id="GO:0003924">
    <property type="term" value="F:GTPase activity"/>
    <property type="evidence" value="ECO:0007669"/>
    <property type="project" value="InterPro"/>
</dbReference>
<keyword evidence="1" id="KW-0547">Nucleotide-binding</keyword>
<feature type="transmembrane region" description="Helical" evidence="5">
    <location>
        <begin position="521"/>
        <end position="538"/>
    </location>
</feature>
<gene>
    <name evidence="8" type="ORF">OSTQU699_LOCUS6877</name>
</gene>
<feature type="chain" id="PRO_5035809513" description="GB1/RHD3-type G domain-containing protein" evidence="6">
    <location>
        <begin position="33"/>
        <end position="604"/>
    </location>
</feature>
<dbReference type="InterPro" id="IPR003191">
    <property type="entry name" value="Guanylate-bd/ATL_C"/>
</dbReference>
<dbReference type="PANTHER" id="PTHR10751">
    <property type="entry name" value="GUANYLATE BINDING PROTEIN"/>
    <property type="match status" value="1"/>
</dbReference>
<keyword evidence="2" id="KW-0378">Hydrolase</keyword>
<dbReference type="AlphaFoldDB" id="A0A8S1J5L0"/>
<keyword evidence="9" id="KW-1185">Reference proteome</keyword>
<organism evidence="8 9">
    <name type="scientific">Ostreobium quekettii</name>
    <dbReference type="NCBI Taxonomy" id="121088"/>
    <lineage>
        <taxon>Eukaryota</taxon>
        <taxon>Viridiplantae</taxon>
        <taxon>Chlorophyta</taxon>
        <taxon>core chlorophytes</taxon>
        <taxon>Ulvophyceae</taxon>
        <taxon>TCBD clade</taxon>
        <taxon>Bryopsidales</taxon>
        <taxon>Ostreobineae</taxon>
        <taxon>Ostreobiaceae</taxon>
        <taxon>Ostreobium</taxon>
    </lineage>
</organism>
<dbReference type="Gene3D" id="1.20.1000.10">
    <property type="entry name" value="Guanylate-binding protein, C-terminal domain"/>
    <property type="match status" value="1"/>
</dbReference>
<feature type="domain" description="GB1/RHD3-type G" evidence="7">
    <location>
        <begin position="61"/>
        <end position="161"/>
    </location>
</feature>
<feature type="transmembrane region" description="Helical" evidence="5">
    <location>
        <begin position="558"/>
        <end position="581"/>
    </location>
</feature>